<name>A0A8H4J403_9PEZI</name>
<dbReference type="Pfam" id="PF07929">
    <property type="entry name" value="PRiA4_ORF3"/>
    <property type="match status" value="1"/>
</dbReference>
<dbReference type="PANTHER" id="PTHR41878">
    <property type="entry name" value="LEXA REPRESSOR-RELATED"/>
    <property type="match status" value="1"/>
</dbReference>
<comment type="caution">
    <text evidence="2">The sequence shown here is derived from an EMBL/GenBank/DDBJ whole genome shotgun (WGS) entry which is preliminary data.</text>
</comment>
<sequence length="210" mass="23592">MRTAIDTAPAEQPPTLTASCVPANLSFAKFHAALQIAFGWADSHLHSFSVTQIAGQEDSPNHVYGSPRELLQLGPRMDDSLEPDGVRVEEDYKLGDIFDGEEYKGKVELTYEYDMGDGWMHLIYFLGRMDPLVKRTVGVPEDVEGHPCAEDCGGSGGWEDLKELFTKRKKDPEGLKEWYKHECLNGDPKGLDPYKWDIFDVNDDLIQIKA</sequence>
<organism evidence="2 3">
    <name type="scientific">Botryosphaeria dothidea</name>
    <dbReference type="NCBI Taxonomy" id="55169"/>
    <lineage>
        <taxon>Eukaryota</taxon>
        <taxon>Fungi</taxon>
        <taxon>Dikarya</taxon>
        <taxon>Ascomycota</taxon>
        <taxon>Pezizomycotina</taxon>
        <taxon>Dothideomycetes</taxon>
        <taxon>Dothideomycetes incertae sedis</taxon>
        <taxon>Botryosphaeriales</taxon>
        <taxon>Botryosphaeriaceae</taxon>
        <taxon>Botryosphaeria</taxon>
    </lineage>
</organism>
<keyword evidence="3" id="KW-1185">Reference proteome</keyword>
<dbReference type="InterPro" id="IPR024047">
    <property type="entry name" value="MM3350-like_sf"/>
</dbReference>
<dbReference type="AlphaFoldDB" id="A0A8H4J403"/>
<dbReference type="Gene3D" id="3.10.290.30">
    <property type="entry name" value="MM3350-like"/>
    <property type="match status" value="1"/>
</dbReference>
<dbReference type="EMBL" id="WWBZ02000009">
    <property type="protein sequence ID" value="KAF4311708.1"/>
    <property type="molecule type" value="Genomic_DNA"/>
</dbReference>
<evidence type="ECO:0000313" key="2">
    <source>
        <dbReference type="EMBL" id="KAF4311708.1"/>
    </source>
</evidence>
<feature type="domain" description="Plasmid pRiA4b Orf3-like" evidence="1">
    <location>
        <begin position="21"/>
        <end position="194"/>
    </location>
</feature>
<dbReference type="PANTHER" id="PTHR41878:SF1">
    <property type="entry name" value="TNPR PROTEIN"/>
    <property type="match status" value="1"/>
</dbReference>
<dbReference type="OrthoDB" id="245563at2759"/>
<reference evidence="2" key="1">
    <citation type="submission" date="2020-04" db="EMBL/GenBank/DDBJ databases">
        <title>Genome Assembly and Annotation of Botryosphaeria dothidea sdau 11-99, a Latent Pathogen of Apple Fruit Ring Rot in China.</title>
        <authorList>
            <person name="Yu C."/>
            <person name="Diao Y."/>
            <person name="Lu Q."/>
            <person name="Zhao J."/>
            <person name="Cui S."/>
            <person name="Peng C."/>
            <person name="He B."/>
            <person name="Liu H."/>
        </authorList>
    </citation>
    <scope>NUCLEOTIDE SEQUENCE [LARGE SCALE GENOMIC DNA]</scope>
    <source>
        <strain evidence="2">Sdau11-99</strain>
    </source>
</reference>
<proteinExistence type="predicted"/>
<gene>
    <name evidence="2" type="ORF">GTA08_BOTSDO12857</name>
</gene>
<protein>
    <recommendedName>
        <fullName evidence="1">Plasmid pRiA4b Orf3-like domain-containing protein</fullName>
    </recommendedName>
</protein>
<dbReference type="InterPro" id="IPR012912">
    <property type="entry name" value="Plasmid_pRiA4b_Orf3-like"/>
</dbReference>
<accession>A0A8H4J403</accession>
<dbReference type="SUPFAM" id="SSF159941">
    <property type="entry name" value="MM3350-like"/>
    <property type="match status" value="1"/>
</dbReference>
<evidence type="ECO:0000259" key="1">
    <source>
        <dbReference type="Pfam" id="PF07929"/>
    </source>
</evidence>
<evidence type="ECO:0000313" key="3">
    <source>
        <dbReference type="Proteomes" id="UP000572817"/>
    </source>
</evidence>
<dbReference type="Proteomes" id="UP000572817">
    <property type="component" value="Unassembled WGS sequence"/>
</dbReference>